<feature type="transmembrane region" description="Helical" evidence="5">
    <location>
        <begin position="388"/>
        <end position="407"/>
    </location>
</feature>
<dbReference type="Proteomes" id="UP000297975">
    <property type="component" value="Unassembled WGS sequence"/>
</dbReference>
<dbReference type="GO" id="GO:0005886">
    <property type="term" value="C:plasma membrane"/>
    <property type="evidence" value="ECO:0007669"/>
    <property type="project" value="UniProtKB-SubCell"/>
</dbReference>
<dbReference type="InterPro" id="IPR050768">
    <property type="entry name" value="UPF0353/GerABKA_families"/>
</dbReference>
<keyword evidence="5" id="KW-1133">Transmembrane helix</keyword>
<name>A0A4Y8IHW6_9BACI</name>
<dbReference type="PANTHER" id="PTHR22550">
    <property type="entry name" value="SPORE GERMINATION PROTEIN"/>
    <property type="match status" value="1"/>
</dbReference>
<dbReference type="PANTHER" id="PTHR22550:SF5">
    <property type="entry name" value="LEUCINE ZIPPER PROTEIN 4"/>
    <property type="match status" value="1"/>
</dbReference>
<accession>A0A4Y8IHW6</accession>
<protein>
    <submittedName>
        <fullName evidence="6">Spore germination protein</fullName>
    </submittedName>
</protein>
<dbReference type="AlphaFoldDB" id="A0A4Y8IHW6"/>
<feature type="transmembrane region" description="Helical" evidence="5">
    <location>
        <begin position="292"/>
        <end position="314"/>
    </location>
</feature>
<evidence type="ECO:0000256" key="2">
    <source>
        <dbReference type="ARBA" id="ARBA00005278"/>
    </source>
</evidence>
<comment type="subcellular location">
    <subcellularLocation>
        <location evidence="4">Cell membrane</location>
    </subcellularLocation>
    <subcellularLocation>
        <location evidence="1">Membrane</location>
        <topology evidence="1">Multi-pass membrane protein</topology>
    </subcellularLocation>
</comment>
<comment type="similarity">
    <text evidence="2 4">Belongs to the GerABKA family.</text>
</comment>
<dbReference type="Pfam" id="PF03323">
    <property type="entry name" value="GerA"/>
    <property type="match status" value="1"/>
</dbReference>
<evidence type="ECO:0000256" key="4">
    <source>
        <dbReference type="PIRNR" id="PIRNR005690"/>
    </source>
</evidence>
<dbReference type="InterPro" id="IPR004995">
    <property type="entry name" value="Spore_Ger"/>
</dbReference>
<dbReference type="OrthoDB" id="9772630at2"/>
<dbReference type="RefSeq" id="WP_134340810.1">
    <property type="nucleotide sequence ID" value="NZ_SOPW01000014.1"/>
</dbReference>
<proteinExistence type="inferred from homology"/>
<dbReference type="GO" id="GO:0009847">
    <property type="term" value="P:spore germination"/>
    <property type="evidence" value="ECO:0007669"/>
    <property type="project" value="UniProtKB-UniRule"/>
</dbReference>
<evidence type="ECO:0000313" key="7">
    <source>
        <dbReference type="Proteomes" id="UP000297975"/>
    </source>
</evidence>
<keyword evidence="3 4" id="KW-0472">Membrane</keyword>
<evidence type="ECO:0000256" key="5">
    <source>
        <dbReference type="SAM" id="Phobius"/>
    </source>
</evidence>
<gene>
    <name evidence="6" type="ORF">E3U55_12505</name>
</gene>
<evidence type="ECO:0000256" key="3">
    <source>
        <dbReference type="ARBA" id="ARBA00023136"/>
    </source>
</evidence>
<evidence type="ECO:0000256" key="1">
    <source>
        <dbReference type="ARBA" id="ARBA00004141"/>
    </source>
</evidence>
<dbReference type="PIRSF" id="PIRSF005690">
    <property type="entry name" value="GerBA"/>
    <property type="match status" value="1"/>
</dbReference>
<reference evidence="6 7" key="1">
    <citation type="submission" date="2019-03" db="EMBL/GenBank/DDBJ databases">
        <authorList>
            <person name="He R.-H."/>
        </authorList>
    </citation>
    <scope>NUCLEOTIDE SEQUENCE [LARGE SCALE GENOMIC DNA]</scope>
    <source>
        <strain evidence="7">SH 714</strain>
    </source>
</reference>
<keyword evidence="7" id="KW-1185">Reference proteome</keyword>
<keyword evidence="5" id="KW-0812">Transmembrane</keyword>
<comment type="caution">
    <text evidence="6">The sequence shown here is derived from an EMBL/GenBank/DDBJ whole genome shotgun (WGS) entry which is preliminary data.</text>
</comment>
<organism evidence="6 7">
    <name type="scientific">Filobacillus milosensis</name>
    <dbReference type="NCBI Taxonomy" id="94137"/>
    <lineage>
        <taxon>Bacteria</taxon>
        <taxon>Bacillati</taxon>
        <taxon>Bacillota</taxon>
        <taxon>Bacilli</taxon>
        <taxon>Bacillales</taxon>
        <taxon>Bacillaceae</taxon>
        <taxon>Filobacillus</taxon>
    </lineage>
</organism>
<dbReference type="EMBL" id="SOPW01000014">
    <property type="protein sequence ID" value="TFB15067.1"/>
    <property type="molecule type" value="Genomic_DNA"/>
</dbReference>
<evidence type="ECO:0000313" key="6">
    <source>
        <dbReference type="EMBL" id="TFB15067.1"/>
    </source>
</evidence>
<sequence>MNLFNWMSKFKKSTNHTENPEVDATLKDLLKQMKQSQDFETLESPKPEKNLKIFYYHSLVDVEILHRDILPYLKQNEINSLIDIKKVIPIENITITNDLSKIEDQLFTGSIMIRFEENDEVVLIRAELKKARDVALPEVEFSVVGPKESFVESLDTNINLVRKRLPIPELTIQQFIVGKLSKTKVAILSIEGIANEENVNTVVQRIKEISIDNLTDSSYVTQLIADNPNSPFPQLIDTERPDRISAVLTEGKVAILVDGAPHALIGPITLLEFFSAFEDYFLNWIVASFFRIIRLFAVLFSILITPIYVAVLTYHYEIIPKDVVSTLVTSRREVPLPPILEAIFLELAIELLREAGARLPTKVGQTIGIVGGIVIGTASVQAGLTSNVLLIIVALAALASFTTPVYQMGNTIRLIRFPFLFFAHILGLLGITICFCYILAHLLKLTSLGRPILEPIYPPRITDLKDGFIRLPFSSQSKRPVYLQSEDTMKFKEKIKKRKPSTELDG</sequence>
<feature type="transmembrane region" description="Helical" evidence="5">
    <location>
        <begin position="419"/>
        <end position="440"/>
    </location>
</feature>